<dbReference type="Proteomes" id="UP000541558">
    <property type="component" value="Unassembled WGS sequence"/>
</dbReference>
<gene>
    <name evidence="2" type="ORF">D9611_011688</name>
</gene>
<proteinExistence type="predicted"/>
<organism evidence="2 3">
    <name type="scientific">Ephemerocybe angulata</name>
    <dbReference type="NCBI Taxonomy" id="980116"/>
    <lineage>
        <taxon>Eukaryota</taxon>
        <taxon>Fungi</taxon>
        <taxon>Dikarya</taxon>
        <taxon>Basidiomycota</taxon>
        <taxon>Agaricomycotina</taxon>
        <taxon>Agaricomycetes</taxon>
        <taxon>Agaricomycetidae</taxon>
        <taxon>Agaricales</taxon>
        <taxon>Agaricineae</taxon>
        <taxon>Psathyrellaceae</taxon>
        <taxon>Ephemerocybe</taxon>
    </lineage>
</organism>
<feature type="compositionally biased region" description="Polar residues" evidence="1">
    <location>
        <begin position="22"/>
        <end position="31"/>
    </location>
</feature>
<dbReference type="AlphaFoldDB" id="A0A8H5C5H3"/>
<feature type="compositionally biased region" description="Polar residues" evidence="1">
    <location>
        <begin position="44"/>
        <end position="54"/>
    </location>
</feature>
<evidence type="ECO:0000313" key="3">
    <source>
        <dbReference type="Proteomes" id="UP000541558"/>
    </source>
</evidence>
<protein>
    <submittedName>
        <fullName evidence="2">Uncharacterized protein</fullName>
    </submittedName>
</protein>
<evidence type="ECO:0000256" key="1">
    <source>
        <dbReference type="SAM" id="MobiDB-lite"/>
    </source>
</evidence>
<feature type="region of interest" description="Disordered" evidence="1">
    <location>
        <begin position="1"/>
        <end position="93"/>
    </location>
</feature>
<name>A0A8H5C5H3_9AGAR</name>
<feature type="compositionally biased region" description="Basic and acidic residues" evidence="1">
    <location>
        <begin position="109"/>
        <end position="118"/>
    </location>
</feature>
<dbReference type="EMBL" id="JAACJK010000063">
    <property type="protein sequence ID" value="KAF5335343.1"/>
    <property type="molecule type" value="Genomic_DNA"/>
</dbReference>
<dbReference type="OrthoDB" id="10457174at2759"/>
<accession>A0A8H5C5H3</accession>
<reference evidence="2 3" key="1">
    <citation type="journal article" date="2020" name="ISME J.">
        <title>Uncovering the hidden diversity of litter-decomposition mechanisms in mushroom-forming fungi.</title>
        <authorList>
            <person name="Floudas D."/>
            <person name="Bentzer J."/>
            <person name="Ahren D."/>
            <person name="Johansson T."/>
            <person name="Persson P."/>
            <person name="Tunlid A."/>
        </authorList>
    </citation>
    <scope>NUCLEOTIDE SEQUENCE [LARGE SCALE GENOMIC DNA]</scope>
    <source>
        <strain evidence="2 3">CBS 175.51</strain>
    </source>
</reference>
<keyword evidence="3" id="KW-1185">Reference proteome</keyword>
<sequence>MNSTTQGTEQHDTTRSIDNPGAPTNTLSSSPPVKHPFSKPPNPTRLNPRTSQPPHSRPQPRLHLSLPQPPKAAEVFNSGVPLPDRPGNGAGEGQWFWYEGKRIYVGRAEKASRRKVMESEEGGGIHGEVVDYSNP</sequence>
<comment type="caution">
    <text evidence="2">The sequence shown here is derived from an EMBL/GenBank/DDBJ whole genome shotgun (WGS) entry which is preliminary data.</text>
</comment>
<feature type="region of interest" description="Disordered" evidence="1">
    <location>
        <begin position="109"/>
        <end position="135"/>
    </location>
</feature>
<evidence type="ECO:0000313" key="2">
    <source>
        <dbReference type="EMBL" id="KAF5335343.1"/>
    </source>
</evidence>